<name>A0A521E1A9_9ACTN</name>
<evidence type="ECO:0000256" key="5">
    <source>
        <dbReference type="ARBA" id="ARBA00023136"/>
    </source>
</evidence>
<dbReference type="InterPro" id="IPR002549">
    <property type="entry name" value="AI-2E-like"/>
</dbReference>
<evidence type="ECO:0000256" key="3">
    <source>
        <dbReference type="ARBA" id="ARBA00022692"/>
    </source>
</evidence>
<feature type="transmembrane region" description="Helical" evidence="7">
    <location>
        <begin position="67"/>
        <end position="93"/>
    </location>
</feature>
<accession>A0A521E1A9</accession>
<keyword evidence="9" id="KW-1185">Reference proteome</keyword>
<evidence type="ECO:0000256" key="1">
    <source>
        <dbReference type="ARBA" id="ARBA00004141"/>
    </source>
</evidence>
<feature type="transmembrane region" description="Helical" evidence="7">
    <location>
        <begin position="202"/>
        <end position="224"/>
    </location>
</feature>
<keyword evidence="5 7" id="KW-0472">Membrane</keyword>
<feature type="transmembrane region" description="Helical" evidence="7">
    <location>
        <begin position="16"/>
        <end position="36"/>
    </location>
</feature>
<evidence type="ECO:0000256" key="6">
    <source>
        <dbReference type="SAM" id="MobiDB-lite"/>
    </source>
</evidence>
<organism evidence="8 9">
    <name type="scientific">Geodermatophilus aquaeductus</name>
    <dbReference type="NCBI Taxonomy" id="1564161"/>
    <lineage>
        <taxon>Bacteria</taxon>
        <taxon>Bacillati</taxon>
        <taxon>Actinomycetota</taxon>
        <taxon>Actinomycetes</taxon>
        <taxon>Geodermatophilales</taxon>
        <taxon>Geodermatophilaceae</taxon>
        <taxon>Geodermatophilus</taxon>
    </lineage>
</organism>
<comment type="similarity">
    <text evidence="2">Belongs to the autoinducer-2 exporter (AI-2E) (TC 2.A.86) family.</text>
</comment>
<feature type="transmembrane region" description="Helical" evidence="7">
    <location>
        <begin position="230"/>
        <end position="260"/>
    </location>
</feature>
<feature type="transmembrane region" description="Helical" evidence="7">
    <location>
        <begin position="297"/>
        <end position="321"/>
    </location>
</feature>
<gene>
    <name evidence="8" type="ORF">SAMN06273567_104123</name>
</gene>
<sequence length="379" mass="39460">MPAGHPAERPVLPRSLVMLLGAGSAVLVLAGVHAVAWLVGPVFLALMIVIAISPVQGALLRHGWPAWLATLVLVLLVVGVLAVFALVFVVSIARLAALLPQYADQADQTLASVASSLQGLGVQPGQLDDAVKAIDPAKLVALIGTVLAGLSGLASFLVFLLCLMLFLSVEAGGIDQRLAATAADRPQLETALRSFAAGTRNYLVVTAVFGLIVGVLDGVALWIIGVPLPLLWALLSFLTNFVPNIGFVIGLVPPALLALLTGGVQEMLLVIGVYSVLNFVIQSLIQPRFVGDSVGLAMTTTFVALVFWTWLIGPIGALLAIPLTLLAKALLVDVDPTARWAIALAGSLERPPRPARDRRRRGHEPSPDVAAAGAATPVP</sequence>
<dbReference type="EMBL" id="FXTJ01000004">
    <property type="protein sequence ID" value="SMO77767.1"/>
    <property type="molecule type" value="Genomic_DNA"/>
</dbReference>
<feature type="transmembrane region" description="Helical" evidence="7">
    <location>
        <begin position="139"/>
        <end position="167"/>
    </location>
</feature>
<evidence type="ECO:0000256" key="2">
    <source>
        <dbReference type="ARBA" id="ARBA00009773"/>
    </source>
</evidence>
<dbReference type="PANTHER" id="PTHR21716">
    <property type="entry name" value="TRANSMEMBRANE PROTEIN"/>
    <property type="match status" value="1"/>
</dbReference>
<keyword evidence="3 7" id="KW-0812">Transmembrane</keyword>
<evidence type="ECO:0000256" key="7">
    <source>
        <dbReference type="SAM" id="Phobius"/>
    </source>
</evidence>
<dbReference type="GO" id="GO:0016020">
    <property type="term" value="C:membrane"/>
    <property type="evidence" value="ECO:0007669"/>
    <property type="project" value="UniProtKB-SubCell"/>
</dbReference>
<feature type="transmembrane region" description="Helical" evidence="7">
    <location>
        <begin position="42"/>
        <end position="60"/>
    </location>
</feature>
<dbReference type="Pfam" id="PF01594">
    <property type="entry name" value="AI-2E_transport"/>
    <property type="match status" value="1"/>
</dbReference>
<dbReference type="PANTHER" id="PTHR21716:SF64">
    <property type="entry name" value="AI-2 TRANSPORT PROTEIN TQSA"/>
    <property type="match status" value="1"/>
</dbReference>
<dbReference type="RefSeq" id="WP_246066000.1">
    <property type="nucleotide sequence ID" value="NZ_FXTJ01000004.1"/>
</dbReference>
<evidence type="ECO:0000313" key="9">
    <source>
        <dbReference type="Proteomes" id="UP000317484"/>
    </source>
</evidence>
<dbReference type="AlphaFoldDB" id="A0A521E1A9"/>
<feature type="transmembrane region" description="Helical" evidence="7">
    <location>
        <begin position="267"/>
        <end position="285"/>
    </location>
</feature>
<keyword evidence="4 7" id="KW-1133">Transmembrane helix</keyword>
<proteinExistence type="inferred from homology"/>
<evidence type="ECO:0000313" key="8">
    <source>
        <dbReference type="EMBL" id="SMO77767.1"/>
    </source>
</evidence>
<feature type="region of interest" description="Disordered" evidence="6">
    <location>
        <begin position="350"/>
        <end position="379"/>
    </location>
</feature>
<comment type="subcellular location">
    <subcellularLocation>
        <location evidence="1">Membrane</location>
        <topology evidence="1">Multi-pass membrane protein</topology>
    </subcellularLocation>
</comment>
<reference evidence="8 9" key="1">
    <citation type="submission" date="2017-05" db="EMBL/GenBank/DDBJ databases">
        <authorList>
            <person name="Varghese N."/>
            <person name="Submissions S."/>
        </authorList>
    </citation>
    <scope>NUCLEOTIDE SEQUENCE [LARGE SCALE GENOMIC DNA]</scope>
    <source>
        <strain evidence="8 9">DSM 46834</strain>
    </source>
</reference>
<dbReference type="GO" id="GO:0055085">
    <property type="term" value="P:transmembrane transport"/>
    <property type="evidence" value="ECO:0007669"/>
    <property type="project" value="TreeGrafter"/>
</dbReference>
<evidence type="ECO:0000256" key="4">
    <source>
        <dbReference type="ARBA" id="ARBA00022989"/>
    </source>
</evidence>
<dbReference type="Proteomes" id="UP000317484">
    <property type="component" value="Unassembled WGS sequence"/>
</dbReference>
<protein>
    <submittedName>
        <fullName evidence="8">Predicted PurR-regulated permease PerM</fullName>
    </submittedName>
</protein>